<feature type="region of interest" description="Disordered" evidence="10">
    <location>
        <begin position="1748"/>
        <end position="1837"/>
    </location>
</feature>
<feature type="region of interest" description="Disordered" evidence="10">
    <location>
        <begin position="1625"/>
        <end position="1653"/>
    </location>
</feature>
<dbReference type="OrthoDB" id="6407164at2759"/>
<name>A0A8J4WPB1_9TREM</name>
<feature type="compositionally biased region" description="Basic and acidic residues" evidence="10">
    <location>
        <begin position="492"/>
        <end position="509"/>
    </location>
</feature>
<dbReference type="Proteomes" id="UP000748531">
    <property type="component" value="Unassembled WGS sequence"/>
</dbReference>
<keyword evidence="6" id="KW-0175">Coiled coil</keyword>
<dbReference type="InterPro" id="IPR034173">
    <property type="entry name" value="SHARP_RRM2"/>
</dbReference>
<evidence type="ECO:0000256" key="1">
    <source>
        <dbReference type="ARBA" id="ARBA00004123"/>
    </source>
</evidence>
<dbReference type="Pfam" id="PF07744">
    <property type="entry name" value="SPOC"/>
    <property type="match status" value="1"/>
</dbReference>
<feature type="compositionally biased region" description="Polar residues" evidence="10">
    <location>
        <begin position="1112"/>
        <end position="1123"/>
    </location>
</feature>
<feature type="region of interest" description="Disordered" evidence="10">
    <location>
        <begin position="1562"/>
        <end position="1590"/>
    </location>
</feature>
<keyword evidence="7" id="KW-0804">Transcription</keyword>
<evidence type="ECO:0000256" key="10">
    <source>
        <dbReference type="SAM" id="MobiDB-lite"/>
    </source>
</evidence>
<feature type="compositionally biased region" description="Polar residues" evidence="10">
    <location>
        <begin position="91"/>
        <end position="110"/>
    </location>
</feature>
<protein>
    <recommendedName>
        <fullName evidence="15">Msx2-interacting protein</fullName>
    </recommendedName>
</protein>
<evidence type="ECO:0000256" key="6">
    <source>
        <dbReference type="ARBA" id="ARBA00023054"/>
    </source>
</evidence>
<evidence type="ECO:0000259" key="12">
    <source>
        <dbReference type="PROSITE" id="PS50917"/>
    </source>
</evidence>
<comment type="caution">
    <text evidence="13">The sequence shown here is derived from an EMBL/GenBank/DDBJ whole genome shotgun (WGS) entry which is preliminary data.</text>
</comment>
<feature type="compositionally biased region" description="Polar residues" evidence="10">
    <location>
        <begin position="138"/>
        <end position="161"/>
    </location>
</feature>
<feature type="compositionally biased region" description="Low complexity" evidence="10">
    <location>
        <begin position="2014"/>
        <end position="2027"/>
    </location>
</feature>
<feature type="domain" description="RRM" evidence="11">
    <location>
        <begin position="354"/>
        <end position="425"/>
    </location>
</feature>
<dbReference type="CDD" id="cd00590">
    <property type="entry name" value="RRM_SF"/>
    <property type="match status" value="1"/>
</dbReference>
<comment type="subcellular location">
    <subcellularLocation>
        <location evidence="1">Nucleus</location>
    </subcellularLocation>
</comment>
<dbReference type="InterPro" id="IPR012677">
    <property type="entry name" value="Nucleotide-bd_a/b_plait_sf"/>
</dbReference>
<dbReference type="InterPro" id="IPR010912">
    <property type="entry name" value="SPOC_met"/>
</dbReference>
<feature type="region of interest" description="Disordered" evidence="10">
    <location>
        <begin position="1070"/>
        <end position="1132"/>
    </location>
</feature>
<feature type="compositionally biased region" description="Low complexity" evidence="10">
    <location>
        <begin position="531"/>
        <end position="543"/>
    </location>
</feature>
<reference evidence="13" key="1">
    <citation type="submission" date="2019-05" db="EMBL/GenBank/DDBJ databases">
        <title>Annotation for the trematode Paragonimus heterotremus.</title>
        <authorList>
            <person name="Choi Y.-J."/>
        </authorList>
    </citation>
    <scope>NUCLEOTIDE SEQUENCE</scope>
    <source>
        <strain evidence="13">LC</strain>
    </source>
</reference>
<sequence length="3269" mass="354700">MRATRYLWISNLPARTTEQDIRDVLLSHGKIQSVRIHSDGLTYSAVVAFVDTQSATRAIQSTIRINKVNVSLQYCESSGIPGVANQDMLGNSVDSMKTNNSGFSQHGEVQSSRENRSASAFSEFSNSSHDSEGKRKATSCSSHRSDNRLMTSDMESNSSAVSGRFANEQRGLLIRHLPLRSSDTNLREGLFHEYKKHGKITSVVVRGQAEERYCLITFKRSEDAARALELSRGKLFFGIAISVSLHNGIESEDPDLCPPEHALDEYHPKATKTLFVGNLCSNTITQEELRKIFRPYGEIIELDIKVQANQPGTSYAFVQYTDIRSVVRALSNQDAIRVGDKPVKLGFGKSQPTNVVWLDNLPTVTEAFLTRQFGRYGHLTHVVLDRKSSRALLYFDTVEMAQRALNETRNRAFLGRKVQLDYAGYECQVAFMRRLSKNDSFGQAYDDYRERLQKILALFPTYGLSLFGRQKSFGEAPKVNHSIQDDEFDTSPYDRRSSSKRLSSTDRTVEPTTARSKSGLLESSRGKTHSSRIATTSGSTSTSSRHRTLDRDFGLHVSFSSASASRSGSNLPRKRHGHLSSFRPSDSDPRVISDTARCEVSSRKCLLPGKTSPFLETKRHQNRFKDGRSTPVHSAHRVSSTRGATRSNSHYFGETDDVSSGSLSPVMDALESLPELSSIKREFQPIQNLQRFGAVSKNVVGDGNLTPSRRSTSTNNRQQHYDSVTRENSIPESYKYHGSVSPRVTHSRVHRRYHNSSEDSSPLRTGILDTSKSNRHGDREQSEYICRSRFQPHRQNFSVRSVDSCHSSDNERPSDFVNYSSSNLSFHSVDHMGALMNHSPTAKPEDRKLKLLSGEIRCQQAPSSLGFSQLSDTSGESNDTLTKLELERAKLLRELSLLNNEVVGSKCKSSLNVTRKRGSHDASVDDLRLSKSRRASYSKSTELGDSGGFVLSSESKLPSIPSDPSATGCHVSNGTTESHSSDTCKPLLISNTEPVLPRQLNGCYSSSSEPGELFSPVTTEHISPEIPACLTFRTTDTCPSSCAKPGTSPKVLTLGASDAFSCRSTLVHSSPQILMPPEPTSPLTRLSSPDSPISTDKYSAEQDVALPRLPRSQPSQSDASGKDSTMPAASACSVSTNRDPRLMAHLNQTSIDIPPPPPPPESLKLPLWVDTSVRSEFHSSKPLSTLKIQSSIVNKSDQRRLSVNDSELDASYHETSSSSLDERIRLLDAQLMKSEKARPAVDYSKFRIRRKIESSCVTPTVDSLITPSVSSVAPTSTIIEPCFSPATGLASCGRHRNERGSLSDAMSCSLPCLSSVASSASPNSSVTTSPLSLIRPADTSEFVKSMLSSSRPSPSTPVVDLAVSTAIESVVCSRSLYLRTIPTISSSPSSRTVADTGEKYMSTLSTTQTVMSNNSIRSFGTINCHYLLPTCVVSHSSVNGTQPIGVATRLPSVSRTADSSPLCSDDSNAHLESVGSDQPVKSILKRDMLSPDQFGRVEPDGMMTSDVHLKKPVMSSLQPYINKKLLSQTQGAKLEKFVHPSIKTSISQSSKVGTEIIEACPRSSQRKGAYSRSGSPVETASKAKPVPPKKVNVLSQRCDIPRPTLDDSIFKTTFSGVLTKEDGKSKRSRIVSSDLSKKKKKIPPASTADTTLRSNDGLKIEGNIEGEATGTRGFVQSFERSVSEIRKNEFDKHEDTIFQENKPQLVKGELLSLSDVCKQSVSALSSVSKVKVKKKSREIRRRIINSDSSDAEVSERARRKYSGVSETTPMETGYESMYDKIKRRASKSTVAVGSISEKTHISQQFQKAQQKSVQRRSASTKNSHCSQSSLGDSDTDECLSDLSESCENVEATRYQSRKSSQSEKSEQLPRKKPKSSDRRLKANSAMRSKKRPPSHELVDTLQCRSVKKGRKTSTRNQLGMNNVEHHSTSTKSNGTNVNISSRAKRRAKGTVNTKQDADSSETSIRQKRRRQLLSGPSNDADCTPLKKTLVSPKTNAVVLSAEQRRILVRRVFASTDSDTPSSLSSSDPETECIEKSTDLSVGGSGNHPDKNNRRRAFTSSSTSHSPSPLASRSCSPDDLGADAAERHTFGAFSLPSGVVDLKDKVSLSPKSISPSDKSSFTKSSTDLHANTSKLTPPTIPMVDSSSSTDQFYSNAGKLRGRDCGDWNIFTSLTKQSTPKQDLSDATSSSKLASDFLTDNSRNKEVLSKSHCDFDDELPSLEKHDDDYSSKLNNGSELLLNESNGATQHGEHQSLNEDDLPPPVVSALEDFCSADFDDQYDAAAVAQNCVSQQSDVIEEVVYDSLELHLPCSEQAQTASKSSPSFTVKLDCLEDGPPESADASVITDNKLEPDSHTLLSQSAKCSSADISGSGARLTVITVSPTSSGPSASTSTMSSLTLQSPLFAPLTVLTTTSQSGDLATVGQPVLVTVPRSAAGVSFAPSSLTFVPASIQPPSAIQNSNAANQRHVALLLPASSMPVNTPVLSLQNPPVTTAYTTSVTSSNNPSSVCVVSTSNTMTSLCLRRGDSDLVQTTDGICTSSSRKLPISTAPISSTPAAINSFCDSRIGANPSPVNHNTCFNRSDFTSYVQRVIERVKQEKDEEVMHQREKVRRPKKTSATIVQVPSPSTVCLPSNTDSTLASSVLSTTTTSVTLLPAIAPMPALTTMNAYPKPCASASNLDSSLVSNSRLTFDSKFVVKPDPTDVPLTNKTEHKSQIISDKHVDNAIYGPSAPDSQGTEVSINSKEHALNNSKIAESMCPLNTVDEVIDAVVSGQFDESDYLYKLTKGTFAQNPFPSGSISLSPSHPAFEFDATATVPVSEHSKATFPEWDVQRLSATSPNQCADGAKSSSARNLRLSDNCVSSPRIITPMHVLTFVATGTSSSTVQPTSTSTAVSPSLICSASDPSLSLPLNALTAQSSATSHCSGSSTEVSGTKFFQNLTSTDSTAVPTSSSQLGNIAAQLANDTLTNYFYSLLRQHQLKTSSSPTTSSVESGGNQTIENAQSIRSPAPFQTVFKGASVSTNPTANDTADLLAAFATMAAMASPQRVGSHESTPLLCPVNNSVAHDLPATCESFSSQPCSTASFDLQTYPVAWQGLLSLKNEEVYVQMHFLSGNRDLLKDCMNVIAEQNVTGADPETSLSQPLKIVQRMRLEPSQLDGVQRKLRQVTDFCMCLTLATASPRTAEVSVLNEKVRMNHVLCDGFIKYLVDKCAAGIINVCHPCTQQNLYVIHIFPPCEFARSQLEGTAPTLLRQLSQCSTPYLLVVVTTV</sequence>
<evidence type="ECO:0000256" key="4">
    <source>
        <dbReference type="ARBA" id="ARBA00022884"/>
    </source>
</evidence>
<feature type="region of interest" description="Disordered" evidence="10">
    <location>
        <begin position="2014"/>
        <end position="2079"/>
    </location>
</feature>
<feature type="compositionally biased region" description="Low complexity" evidence="10">
    <location>
        <begin position="117"/>
        <end position="128"/>
    </location>
</feature>
<feature type="compositionally biased region" description="Polar residues" evidence="10">
    <location>
        <begin position="758"/>
        <end position="771"/>
    </location>
</feature>
<feature type="region of interest" description="Disordered" evidence="10">
    <location>
        <begin position="954"/>
        <end position="983"/>
    </location>
</feature>
<feature type="region of interest" description="Disordered" evidence="10">
    <location>
        <begin position="561"/>
        <end position="591"/>
    </location>
</feature>
<feature type="compositionally biased region" description="Low complexity" evidence="10">
    <location>
        <begin position="2107"/>
        <end position="2127"/>
    </location>
</feature>
<dbReference type="SMART" id="SM00360">
    <property type="entry name" value="RRM"/>
    <property type="match status" value="4"/>
</dbReference>
<dbReference type="PROSITE" id="PS50917">
    <property type="entry name" value="SPOC"/>
    <property type="match status" value="1"/>
</dbReference>
<evidence type="ECO:0000256" key="8">
    <source>
        <dbReference type="ARBA" id="ARBA00023242"/>
    </source>
</evidence>
<keyword evidence="14" id="KW-1185">Reference proteome</keyword>
<gene>
    <name evidence="13" type="ORF">PHET_08704</name>
</gene>
<feature type="region of interest" description="Disordered" evidence="10">
    <location>
        <begin position="91"/>
        <end position="161"/>
    </location>
</feature>
<evidence type="ECO:0000259" key="11">
    <source>
        <dbReference type="PROSITE" id="PS50102"/>
    </source>
</evidence>
<feature type="compositionally biased region" description="Basic residues" evidence="10">
    <location>
        <begin position="745"/>
        <end position="754"/>
    </location>
</feature>
<feature type="domain" description="SPOC" evidence="12">
    <location>
        <begin position="3083"/>
        <end position="3268"/>
    </location>
</feature>
<feature type="compositionally biased region" description="Polar residues" evidence="10">
    <location>
        <begin position="1815"/>
        <end position="1832"/>
    </location>
</feature>
<evidence type="ECO:0000256" key="2">
    <source>
        <dbReference type="ARBA" id="ARBA00005387"/>
    </source>
</evidence>
<evidence type="ECO:0000256" key="9">
    <source>
        <dbReference type="PROSITE-ProRule" id="PRU00176"/>
    </source>
</evidence>
<evidence type="ECO:0000256" key="3">
    <source>
        <dbReference type="ARBA" id="ARBA00022553"/>
    </source>
</evidence>
<organism evidence="13 14">
    <name type="scientific">Paragonimus heterotremus</name>
    <dbReference type="NCBI Taxonomy" id="100268"/>
    <lineage>
        <taxon>Eukaryota</taxon>
        <taxon>Metazoa</taxon>
        <taxon>Spiralia</taxon>
        <taxon>Lophotrochozoa</taxon>
        <taxon>Platyhelminthes</taxon>
        <taxon>Trematoda</taxon>
        <taxon>Digenea</taxon>
        <taxon>Plagiorchiida</taxon>
        <taxon>Troglotremata</taxon>
        <taxon>Troglotrematidae</taxon>
        <taxon>Paragonimus</taxon>
    </lineage>
</organism>
<keyword evidence="8" id="KW-0539">Nucleus</keyword>
<feature type="domain" description="RRM" evidence="11">
    <location>
        <begin position="272"/>
        <end position="350"/>
    </location>
</feature>
<dbReference type="FunFam" id="3.30.70.330:FF:000088">
    <property type="entry name" value="msx2-interacting protein-like isoform X1"/>
    <property type="match status" value="1"/>
</dbReference>
<evidence type="ECO:0000256" key="5">
    <source>
        <dbReference type="ARBA" id="ARBA00023015"/>
    </source>
</evidence>
<keyword evidence="3" id="KW-0597">Phosphoprotein</keyword>
<feature type="domain" description="RRM" evidence="11">
    <location>
        <begin position="170"/>
        <end position="248"/>
    </location>
</feature>
<dbReference type="SUPFAM" id="SSF54928">
    <property type="entry name" value="RNA-binding domain, RBD"/>
    <property type="match status" value="2"/>
</dbReference>
<dbReference type="Gene3D" id="2.40.290.10">
    <property type="match status" value="1"/>
</dbReference>
<dbReference type="GO" id="GO:0005634">
    <property type="term" value="C:nucleus"/>
    <property type="evidence" value="ECO:0007669"/>
    <property type="project" value="UniProtKB-SubCell"/>
</dbReference>
<dbReference type="Gene3D" id="3.30.70.330">
    <property type="match status" value="4"/>
</dbReference>
<keyword evidence="4 9" id="KW-0694">RNA-binding</keyword>
<feature type="compositionally biased region" description="Basic and acidic residues" evidence="10">
    <location>
        <begin position="1860"/>
        <end position="1880"/>
    </location>
</feature>
<dbReference type="GO" id="GO:0003723">
    <property type="term" value="F:RNA binding"/>
    <property type="evidence" value="ECO:0007669"/>
    <property type="project" value="UniProtKB-UniRule"/>
</dbReference>
<feature type="compositionally biased region" description="Polar residues" evidence="10">
    <location>
        <begin position="705"/>
        <end position="718"/>
    </location>
</feature>
<feature type="compositionally biased region" description="Low complexity" evidence="10">
    <location>
        <begin position="1802"/>
        <end position="1812"/>
    </location>
</feature>
<dbReference type="SUPFAM" id="SSF100939">
    <property type="entry name" value="SPOC domain-like"/>
    <property type="match status" value="1"/>
</dbReference>
<dbReference type="InterPro" id="IPR016194">
    <property type="entry name" value="SPOC-like_C_dom_sf"/>
</dbReference>
<dbReference type="Pfam" id="PF00076">
    <property type="entry name" value="RRM_1"/>
    <property type="match status" value="2"/>
</dbReference>
<feature type="region of interest" description="Disordered" evidence="10">
    <location>
        <begin position="624"/>
        <end position="660"/>
    </location>
</feature>
<dbReference type="CDD" id="cd21543">
    <property type="entry name" value="SPOC_SHARP"/>
    <property type="match status" value="1"/>
</dbReference>
<feature type="domain" description="RRM" evidence="11">
    <location>
        <begin position="5"/>
        <end position="77"/>
    </location>
</feature>
<dbReference type="InterPro" id="IPR035979">
    <property type="entry name" value="RBD_domain_sf"/>
</dbReference>
<evidence type="ECO:0000313" key="13">
    <source>
        <dbReference type="EMBL" id="KAF5398245.1"/>
    </source>
</evidence>
<comment type="similarity">
    <text evidence="2">Belongs to the RRM Spen family.</text>
</comment>
<proteinExistence type="inferred from homology"/>
<feature type="region of interest" description="Disordered" evidence="10">
    <location>
        <begin position="2599"/>
        <end position="2619"/>
    </location>
</feature>
<feature type="compositionally biased region" description="Polar residues" evidence="10">
    <location>
        <begin position="1081"/>
        <end position="1097"/>
    </location>
</feature>
<evidence type="ECO:0000256" key="7">
    <source>
        <dbReference type="ARBA" id="ARBA00023163"/>
    </source>
</evidence>
<accession>A0A8J4WPB1</accession>
<dbReference type="InterPro" id="IPR000504">
    <property type="entry name" value="RRM_dom"/>
</dbReference>
<feature type="region of interest" description="Disordered" evidence="10">
    <location>
        <begin position="698"/>
        <end position="781"/>
    </location>
</feature>
<dbReference type="InterPro" id="IPR012921">
    <property type="entry name" value="SPOC_C"/>
</dbReference>
<feature type="compositionally biased region" description="Polar residues" evidence="10">
    <location>
        <begin position="1929"/>
        <end position="1941"/>
    </location>
</feature>
<dbReference type="CDD" id="cd12349">
    <property type="entry name" value="RRM2_SHARP"/>
    <property type="match status" value="1"/>
</dbReference>
<feature type="region of interest" description="Disordered" evidence="10">
    <location>
        <begin position="1850"/>
        <end position="1987"/>
    </location>
</feature>
<feature type="compositionally biased region" description="Polar residues" evidence="10">
    <location>
        <begin position="637"/>
        <end position="650"/>
    </location>
</feature>
<feature type="region of interest" description="Disordered" evidence="10">
    <location>
        <begin position="478"/>
        <end position="548"/>
    </location>
</feature>
<feature type="region of interest" description="Disordered" evidence="10">
    <location>
        <begin position="2107"/>
        <end position="2148"/>
    </location>
</feature>
<dbReference type="EMBL" id="LUCH01005224">
    <property type="protein sequence ID" value="KAF5398245.1"/>
    <property type="molecule type" value="Genomic_DNA"/>
</dbReference>
<feature type="compositionally biased region" description="Low complexity" evidence="10">
    <location>
        <begin position="2059"/>
        <end position="2076"/>
    </location>
</feature>
<dbReference type="PANTHER" id="PTHR23189">
    <property type="entry name" value="RNA RECOGNITION MOTIF-CONTAINING"/>
    <property type="match status" value="1"/>
</dbReference>
<dbReference type="FunFam" id="2.40.290.10:FF:000002">
    <property type="entry name" value="Spen family transcriptional repressor"/>
    <property type="match status" value="1"/>
</dbReference>
<keyword evidence="5" id="KW-0805">Transcription regulation</keyword>
<evidence type="ECO:0008006" key="15">
    <source>
        <dbReference type="Google" id="ProtNLM"/>
    </source>
</evidence>
<evidence type="ECO:0000313" key="14">
    <source>
        <dbReference type="Proteomes" id="UP000748531"/>
    </source>
</evidence>
<dbReference type="PROSITE" id="PS50102">
    <property type="entry name" value="RRM"/>
    <property type="match status" value="4"/>
</dbReference>